<organism evidence="3 4">
    <name type="scientific">Rosistilla oblonga</name>
    <dbReference type="NCBI Taxonomy" id="2527990"/>
    <lineage>
        <taxon>Bacteria</taxon>
        <taxon>Pseudomonadati</taxon>
        <taxon>Planctomycetota</taxon>
        <taxon>Planctomycetia</taxon>
        <taxon>Pirellulales</taxon>
        <taxon>Pirellulaceae</taxon>
        <taxon>Rosistilla</taxon>
    </lineage>
</organism>
<dbReference type="InterPro" id="IPR057326">
    <property type="entry name" value="KR_dom"/>
</dbReference>
<dbReference type="AlphaFoldDB" id="A0A518IY04"/>
<feature type="domain" description="Ketoreductase" evidence="2">
    <location>
        <begin position="6"/>
        <end position="178"/>
    </location>
</feature>
<dbReference type="PRINTS" id="PR00081">
    <property type="entry name" value="GDHRDH"/>
</dbReference>
<dbReference type="SMART" id="SM00822">
    <property type="entry name" value="PKS_KR"/>
    <property type="match status" value="1"/>
</dbReference>
<name>A0A518IY04_9BACT</name>
<dbReference type="InterPro" id="IPR002347">
    <property type="entry name" value="SDR_fam"/>
</dbReference>
<dbReference type="PROSITE" id="PS00061">
    <property type="entry name" value="ADH_SHORT"/>
    <property type="match status" value="1"/>
</dbReference>
<dbReference type="PANTHER" id="PTHR42879">
    <property type="entry name" value="3-OXOACYL-(ACYL-CARRIER-PROTEIN) REDUCTASE"/>
    <property type="match status" value="1"/>
</dbReference>
<dbReference type="GO" id="GO:0032787">
    <property type="term" value="P:monocarboxylic acid metabolic process"/>
    <property type="evidence" value="ECO:0007669"/>
    <property type="project" value="UniProtKB-ARBA"/>
</dbReference>
<evidence type="ECO:0000259" key="2">
    <source>
        <dbReference type="SMART" id="SM00822"/>
    </source>
</evidence>
<accession>A0A518IY04</accession>
<proteinExistence type="inferred from homology"/>
<dbReference type="InterPro" id="IPR020904">
    <property type="entry name" value="Sc_DH/Rdtase_CS"/>
</dbReference>
<keyword evidence="4" id="KW-1185">Reference proteome</keyword>
<dbReference type="Proteomes" id="UP000316770">
    <property type="component" value="Chromosome"/>
</dbReference>
<comment type="similarity">
    <text evidence="1">Belongs to the short-chain dehydrogenases/reductases (SDR) family.</text>
</comment>
<dbReference type="EMBL" id="CP036318">
    <property type="protein sequence ID" value="QDV57969.1"/>
    <property type="molecule type" value="Genomic_DNA"/>
</dbReference>
<dbReference type="CDD" id="cd05233">
    <property type="entry name" value="SDR_c"/>
    <property type="match status" value="1"/>
</dbReference>
<protein>
    <submittedName>
        <fullName evidence="3">3-oxoacyl-[acyl-carrier-protein] reductase FabG</fullName>
        <ecNumber evidence="3">1.1.1.100</ecNumber>
    </submittedName>
</protein>
<evidence type="ECO:0000256" key="1">
    <source>
        <dbReference type="ARBA" id="ARBA00006484"/>
    </source>
</evidence>
<dbReference type="InterPro" id="IPR036291">
    <property type="entry name" value="NAD(P)-bd_dom_sf"/>
</dbReference>
<dbReference type="FunFam" id="3.40.50.720:FF:000084">
    <property type="entry name" value="Short-chain dehydrogenase reductase"/>
    <property type="match status" value="1"/>
</dbReference>
<evidence type="ECO:0000313" key="4">
    <source>
        <dbReference type="Proteomes" id="UP000316770"/>
    </source>
</evidence>
<dbReference type="GO" id="GO:0004316">
    <property type="term" value="F:3-oxoacyl-[acyl-carrier-protein] reductase (NADPH) activity"/>
    <property type="evidence" value="ECO:0007669"/>
    <property type="project" value="UniProtKB-EC"/>
</dbReference>
<dbReference type="InterPro" id="IPR050259">
    <property type="entry name" value="SDR"/>
</dbReference>
<evidence type="ECO:0000313" key="3">
    <source>
        <dbReference type="EMBL" id="QDV57969.1"/>
    </source>
</evidence>
<dbReference type="RefSeq" id="WP_145287830.1">
    <property type="nucleotide sequence ID" value="NZ_CP036318.1"/>
</dbReference>
<dbReference type="EC" id="1.1.1.100" evidence="3"/>
<sequence>MKLKDKTIMVTAAGRGIGKGCAVELARAGATLIINDRPGSQDLKPTVQELRDQGANVKGVEADVFTRSGCEDLLRKAVEQSGPVHGLVSCPAYQKVSPFLDLCPDDFERVIQGTLFSGFHMSQLVARQMVDEGIAGKLVFISSVLAQRPMAQKSAYCAAKAGLNQLAKTIAVELASRHINVNVIEPGWIDTPGEREAFTPKFFEEEAPKLPWGRLGTARDIGRAAAFLMSPNADYITGSVLPVDGAFRYRDGRMLE</sequence>
<dbReference type="Gene3D" id="3.40.50.720">
    <property type="entry name" value="NAD(P)-binding Rossmann-like Domain"/>
    <property type="match status" value="1"/>
</dbReference>
<gene>
    <name evidence="3" type="primary">fabG_5</name>
    <name evidence="3" type="ORF">Mal33_39850</name>
</gene>
<dbReference type="SUPFAM" id="SSF51735">
    <property type="entry name" value="NAD(P)-binding Rossmann-fold domains"/>
    <property type="match status" value="1"/>
</dbReference>
<reference evidence="3 4" key="1">
    <citation type="submission" date="2019-02" db="EMBL/GenBank/DDBJ databases">
        <title>Deep-cultivation of Planctomycetes and their phenomic and genomic characterization uncovers novel biology.</title>
        <authorList>
            <person name="Wiegand S."/>
            <person name="Jogler M."/>
            <person name="Boedeker C."/>
            <person name="Pinto D."/>
            <person name="Vollmers J."/>
            <person name="Rivas-Marin E."/>
            <person name="Kohn T."/>
            <person name="Peeters S.H."/>
            <person name="Heuer A."/>
            <person name="Rast P."/>
            <person name="Oberbeckmann S."/>
            <person name="Bunk B."/>
            <person name="Jeske O."/>
            <person name="Meyerdierks A."/>
            <person name="Storesund J.E."/>
            <person name="Kallscheuer N."/>
            <person name="Luecker S."/>
            <person name="Lage O.M."/>
            <person name="Pohl T."/>
            <person name="Merkel B.J."/>
            <person name="Hornburger P."/>
            <person name="Mueller R.-W."/>
            <person name="Bruemmer F."/>
            <person name="Labrenz M."/>
            <person name="Spormann A.M."/>
            <person name="Op den Camp H."/>
            <person name="Overmann J."/>
            <person name="Amann R."/>
            <person name="Jetten M.S.M."/>
            <person name="Mascher T."/>
            <person name="Medema M.H."/>
            <person name="Devos D.P."/>
            <person name="Kaster A.-K."/>
            <person name="Ovreas L."/>
            <person name="Rohde M."/>
            <person name="Galperin M.Y."/>
            <person name="Jogler C."/>
        </authorList>
    </citation>
    <scope>NUCLEOTIDE SEQUENCE [LARGE SCALE GENOMIC DNA]</scope>
    <source>
        <strain evidence="3 4">Mal33</strain>
    </source>
</reference>
<dbReference type="Pfam" id="PF13561">
    <property type="entry name" value="adh_short_C2"/>
    <property type="match status" value="1"/>
</dbReference>
<keyword evidence="3" id="KW-0560">Oxidoreductase</keyword>